<dbReference type="AlphaFoldDB" id="A0A9P5XCA8"/>
<feature type="compositionally biased region" description="Low complexity" evidence="1">
    <location>
        <begin position="17"/>
        <end position="26"/>
    </location>
</feature>
<evidence type="ECO:0000313" key="2">
    <source>
        <dbReference type="EMBL" id="KAF9447417.1"/>
    </source>
</evidence>
<reference evidence="2" key="1">
    <citation type="submission" date="2020-11" db="EMBL/GenBank/DDBJ databases">
        <authorList>
            <consortium name="DOE Joint Genome Institute"/>
            <person name="Ahrendt S."/>
            <person name="Riley R."/>
            <person name="Andreopoulos W."/>
            <person name="Labutti K."/>
            <person name="Pangilinan J."/>
            <person name="Ruiz-Duenas F.J."/>
            <person name="Barrasa J.M."/>
            <person name="Sanchez-Garcia M."/>
            <person name="Camarero S."/>
            <person name="Miyauchi S."/>
            <person name="Serrano A."/>
            <person name="Linde D."/>
            <person name="Babiker R."/>
            <person name="Drula E."/>
            <person name="Ayuso-Fernandez I."/>
            <person name="Pacheco R."/>
            <person name="Padilla G."/>
            <person name="Ferreira P."/>
            <person name="Barriuso J."/>
            <person name="Kellner H."/>
            <person name="Castanera R."/>
            <person name="Alfaro M."/>
            <person name="Ramirez L."/>
            <person name="Pisabarro A.G."/>
            <person name="Kuo A."/>
            <person name="Tritt A."/>
            <person name="Lipzen A."/>
            <person name="He G."/>
            <person name="Yan M."/>
            <person name="Ng V."/>
            <person name="Cullen D."/>
            <person name="Martin F."/>
            <person name="Rosso M.-N."/>
            <person name="Henrissat B."/>
            <person name="Hibbett D."/>
            <person name="Martinez A.T."/>
            <person name="Grigoriev I.V."/>
        </authorList>
    </citation>
    <scope>NUCLEOTIDE SEQUENCE</scope>
    <source>
        <strain evidence="2">MF-IS2</strain>
    </source>
</reference>
<proteinExistence type="predicted"/>
<evidence type="ECO:0000313" key="3">
    <source>
        <dbReference type="Proteomes" id="UP000807342"/>
    </source>
</evidence>
<protein>
    <submittedName>
        <fullName evidence="2">Uncharacterized protein</fullName>
    </submittedName>
</protein>
<keyword evidence="3" id="KW-1185">Reference proteome</keyword>
<organism evidence="2 3">
    <name type="scientific">Macrolepiota fuliginosa MF-IS2</name>
    <dbReference type="NCBI Taxonomy" id="1400762"/>
    <lineage>
        <taxon>Eukaryota</taxon>
        <taxon>Fungi</taxon>
        <taxon>Dikarya</taxon>
        <taxon>Basidiomycota</taxon>
        <taxon>Agaricomycotina</taxon>
        <taxon>Agaricomycetes</taxon>
        <taxon>Agaricomycetidae</taxon>
        <taxon>Agaricales</taxon>
        <taxon>Agaricineae</taxon>
        <taxon>Agaricaceae</taxon>
        <taxon>Macrolepiota</taxon>
    </lineage>
</organism>
<sequence>MANDQRRSLLVISANGPATTTSSDPTAAEKDGQKAKPACGSRACCIVRIHPELPAPPNSHSLPQLTQSAWFPGYGQSGRPKAQMLTDGRAQDCIYSERSTLDVPMLGLDHLTHINSIGPLRPSQQELPHTVPWSIHSPLPLMTIFPQVHAANTNRHPCLTELTKKAAFSIPGKGCKPAEMLGWYHTVCGNMGLGRMTAEPVIARLLQLPRATVLGGSEGLYLDGSI</sequence>
<accession>A0A9P5XCA8</accession>
<name>A0A9P5XCA8_9AGAR</name>
<gene>
    <name evidence="2" type="ORF">P691DRAFT_782450</name>
</gene>
<evidence type="ECO:0000256" key="1">
    <source>
        <dbReference type="SAM" id="MobiDB-lite"/>
    </source>
</evidence>
<comment type="caution">
    <text evidence="2">The sequence shown here is derived from an EMBL/GenBank/DDBJ whole genome shotgun (WGS) entry which is preliminary data.</text>
</comment>
<dbReference type="Proteomes" id="UP000807342">
    <property type="component" value="Unassembled WGS sequence"/>
</dbReference>
<feature type="region of interest" description="Disordered" evidence="1">
    <location>
        <begin position="12"/>
        <end position="36"/>
    </location>
</feature>
<dbReference type="EMBL" id="MU151200">
    <property type="protein sequence ID" value="KAF9447417.1"/>
    <property type="molecule type" value="Genomic_DNA"/>
</dbReference>